<dbReference type="Proteomes" id="UP001432075">
    <property type="component" value="Chromosome"/>
</dbReference>
<protein>
    <submittedName>
        <fullName evidence="1">XRE family transcriptional regulator</fullName>
    </submittedName>
</protein>
<sequence>MHRRIFLLLGGAAVTAPALELLLDGSPAYAGPRSGGTLTEGVLRQIEESLHDIRTLDDTQGSEHALTWTDGMWRSTAEMITSTTGPGSLRARLHTAFISLSEQYGWMLFDSDRHETAQRVFQTGLSLAREAEHGPGTADATANLLASMAYQCSHLGQHHEARTLASVAARHDTSPAVAAILAERRIVIAGRSHDPDGLRSAREAAYEALARRTTDDPWWSQWLSPAAIDAATGRAWLALENPRNAREHLAPRLDTRDDDYPRDQLLAGIDLIDIQRLEGDITRALTTGEAVLANAKRVSSPRLHRRLTGIAATLTREHPSIATTTFAQRATAVLA</sequence>
<evidence type="ECO:0000313" key="2">
    <source>
        <dbReference type="Proteomes" id="UP001432075"/>
    </source>
</evidence>
<keyword evidence="2" id="KW-1185">Reference proteome</keyword>
<name>A0ABZ1RDP3_9ACTN</name>
<reference evidence="1" key="1">
    <citation type="submission" date="2022-10" db="EMBL/GenBank/DDBJ databases">
        <title>The complete genomes of actinobacterial strains from the NBC collection.</title>
        <authorList>
            <person name="Joergensen T.S."/>
            <person name="Alvarez Arevalo M."/>
            <person name="Sterndorff E.B."/>
            <person name="Faurdal D."/>
            <person name="Vuksanovic O."/>
            <person name="Mourched A.-S."/>
            <person name="Charusanti P."/>
            <person name="Shaw S."/>
            <person name="Blin K."/>
            <person name="Weber T."/>
        </authorList>
    </citation>
    <scope>NUCLEOTIDE SEQUENCE</scope>
    <source>
        <strain evidence="1">NBC_00283</strain>
    </source>
</reference>
<dbReference type="RefSeq" id="WP_328774803.1">
    <property type="nucleotide sequence ID" value="NZ_CP108057.1"/>
</dbReference>
<gene>
    <name evidence="1" type="ORF">OHU17_00095</name>
</gene>
<accession>A0ABZ1RDP3</accession>
<organism evidence="1 2">
    <name type="scientific">Streptomyces goshikiensis</name>
    <dbReference type="NCBI Taxonomy" id="1942"/>
    <lineage>
        <taxon>Bacteria</taxon>
        <taxon>Bacillati</taxon>
        <taxon>Actinomycetota</taxon>
        <taxon>Actinomycetes</taxon>
        <taxon>Kitasatosporales</taxon>
        <taxon>Streptomycetaceae</taxon>
        <taxon>Streptomyces</taxon>
    </lineage>
</organism>
<evidence type="ECO:0000313" key="1">
    <source>
        <dbReference type="EMBL" id="WUO44345.1"/>
    </source>
</evidence>
<proteinExistence type="predicted"/>
<dbReference type="EMBL" id="CP108057">
    <property type="protein sequence ID" value="WUO44345.1"/>
    <property type="molecule type" value="Genomic_DNA"/>
</dbReference>